<evidence type="ECO:0008006" key="3">
    <source>
        <dbReference type="Google" id="ProtNLM"/>
    </source>
</evidence>
<organism evidence="1 2">
    <name type="scientific">Georgenia faecalis</name>
    <dbReference type="NCBI Taxonomy" id="2483799"/>
    <lineage>
        <taxon>Bacteria</taxon>
        <taxon>Bacillati</taxon>
        <taxon>Actinomycetota</taxon>
        <taxon>Actinomycetes</taxon>
        <taxon>Micrococcales</taxon>
        <taxon>Bogoriellaceae</taxon>
        <taxon>Georgenia</taxon>
    </lineage>
</organism>
<proteinExistence type="predicted"/>
<reference evidence="2" key="1">
    <citation type="journal article" date="2019" name="Int. J. Syst. Evol. Microbiol.">
        <title>The Global Catalogue of Microorganisms (GCM) 10K type strain sequencing project: providing services to taxonomists for standard genome sequencing and annotation.</title>
        <authorList>
            <consortium name="The Broad Institute Genomics Platform"/>
            <consortium name="The Broad Institute Genome Sequencing Center for Infectious Disease"/>
            <person name="Wu L."/>
            <person name="Ma J."/>
        </authorList>
    </citation>
    <scope>NUCLEOTIDE SEQUENCE [LARGE SCALE GENOMIC DNA]</scope>
    <source>
        <strain evidence="2">JCM 3369</strain>
    </source>
</reference>
<keyword evidence="2" id="KW-1185">Reference proteome</keyword>
<evidence type="ECO:0000313" key="2">
    <source>
        <dbReference type="Proteomes" id="UP001595955"/>
    </source>
</evidence>
<sequence length="370" mass="38760">MIAWSPGVRDAAIGGLVALLARRDWRSGDDAAAITGAVAAGLHDDSPGVRMRAAEGVLAIYADQDEEQRASTVGDLVLAEQDERVRSVLLGQLAAAAAPAVVDDVLARLHKGGDPGDGDLGADVTVELLTYLAVVARTPFASATVERWCDEAPTRPMAVSRFAKSARRYLAGTEVGIQARAFALLWSAADASAARLGRDPGKLSLAASNLTEAQLAEIQGAVLICREVAQQVYFASGAFESRRDPKVELAVPDAGFADLAMPVLSRCASTHAPQCVHPAVKAMVFLAPLKEASALQAVADAVPPDSSYAGDPLAGDIVVTYLQRLLTVQRPLVLFDAVGADAFRRLLATFAAAGNQEALSLAYTFADVFR</sequence>
<comment type="caution">
    <text evidence="1">The sequence shown here is derived from an EMBL/GenBank/DDBJ whole genome shotgun (WGS) entry which is preliminary data.</text>
</comment>
<gene>
    <name evidence="1" type="ORF">ACFO3F_09140</name>
</gene>
<dbReference type="RefSeq" id="WP_122823856.1">
    <property type="nucleotide sequence ID" value="NZ_CP033325.1"/>
</dbReference>
<evidence type="ECO:0000313" key="1">
    <source>
        <dbReference type="EMBL" id="MFC4555410.1"/>
    </source>
</evidence>
<dbReference type="Proteomes" id="UP001595955">
    <property type="component" value="Unassembled WGS sequence"/>
</dbReference>
<dbReference type="EMBL" id="JBHSGF010000005">
    <property type="protein sequence ID" value="MFC4555410.1"/>
    <property type="molecule type" value="Genomic_DNA"/>
</dbReference>
<protein>
    <recommendedName>
        <fullName evidence="3">HEAT repeat domain-containing protein</fullName>
    </recommendedName>
</protein>
<accession>A0ABV9D9T1</accession>
<name>A0ABV9D9T1_9MICO</name>